<sequence length="59" mass="6937">IQILNDLEFCVQFILPSVHMMKEAELLDFVRLLLELGPVDHRIIYSRHPWLFSGGFILL</sequence>
<dbReference type="Proteomes" id="UP001529510">
    <property type="component" value="Unassembled WGS sequence"/>
</dbReference>
<dbReference type="EMBL" id="JAMKFB020000009">
    <property type="protein sequence ID" value="KAL0183728.1"/>
    <property type="molecule type" value="Genomic_DNA"/>
</dbReference>
<gene>
    <name evidence="1" type="ORF">M9458_019424</name>
</gene>
<protein>
    <submittedName>
        <fullName evidence="1">Uncharacterized protein</fullName>
    </submittedName>
</protein>
<reference evidence="1 2" key="1">
    <citation type="submission" date="2024-05" db="EMBL/GenBank/DDBJ databases">
        <title>Genome sequencing and assembly of Indian major carp, Cirrhinus mrigala (Hamilton, 1822).</title>
        <authorList>
            <person name="Mohindra V."/>
            <person name="Chowdhury L.M."/>
            <person name="Lal K."/>
            <person name="Jena J.K."/>
        </authorList>
    </citation>
    <scope>NUCLEOTIDE SEQUENCE [LARGE SCALE GENOMIC DNA]</scope>
    <source>
        <strain evidence="1">CM1030</strain>
        <tissue evidence="1">Blood</tissue>
    </source>
</reference>
<evidence type="ECO:0000313" key="1">
    <source>
        <dbReference type="EMBL" id="KAL0183728.1"/>
    </source>
</evidence>
<feature type="non-terminal residue" evidence="1">
    <location>
        <position position="1"/>
    </location>
</feature>
<dbReference type="AlphaFoldDB" id="A0ABD0QBU5"/>
<proteinExistence type="predicted"/>
<evidence type="ECO:0000313" key="2">
    <source>
        <dbReference type="Proteomes" id="UP001529510"/>
    </source>
</evidence>
<name>A0ABD0QBU5_CIRMR</name>
<keyword evidence="2" id="KW-1185">Reference proteome</keyword>
<comment type="caution">
    <text evidence="1">The sequence shown here is derived from an EMBL/GenBank/DDBJ whole genome shotgun (WGS) entry which is preliminary data.</text>
</comment>
<organism evidence="1 2">
    <name type="scientific">Cirrhinus mrigala</name>
    <name type="common">Mrigala</name>
    <dbReference type="NCBI Taxonomy" id="683832"/>
    <lineage>
        <taxon>Eukaryota</taxon>
        <taxon>Metazoa</taxon>
        <taxon>Chordata</taxon>
        <taxon>Craniata</taxon>
        <taxon>Vertebrata</taxon>
        <taxon>Euteleostomi</taxon>
        <taxon>Actinopterygii</taxon>
        <taxon>Neopterygii</taxon>
        <taxon>Teleostei</taxon>
        <taxon>Ostariophysi</taxon>
        <taxon>Cypriniformes</taxon>
        <taxon>Cyprinidae</taxon>
        <taxon>Labeoninae</taxon>
        <taxon>Labeonini</taxon>
        <taxon>Cirrhinus</taxon>
    </lineage>
</organism>
<accession>A0ABD0QBU5</accession>